<dbReference type="RefSeq" id="WP_064253884.1">
    <property type="nucleotide sequence ID" value="NZ_CP013110.1"/>
</dbReference>
<keyword evidence="3" id="KW-0804">Transcription</keyword>
<dbReference type="Pfam" id="PF07729">
    <property type="entry name" value="FCD"/>
    <property type="match status" value="1"/>
</dbReference>
<dbReference type="InterPro" id="IPR000524">
    <property type="entry name" value="Tscrpt_reg_HTH_GntR"/>
</dbReference>
<dbReference type="SUPFAM" id="SSF46785">
    <property type="entry name" value="Winged helix' DNA-binding domain"/>
    <property type="match status" value="1"/>
</dbReference>
<dbReference type="EMBL" id="CP013110">
    <property type="protein sequence ID" value="APG94130.1"/>
    <property type="molecule type" value="Genomic_DNA"/>
</dbReference>
<dbReference type="InterPro" id="IPR008920">
    <property type="entry name" value="TF_FadR/GntR_C"/>
</dbReference>
<evidence type="ECO:0000256" key="2">
    <source>
        <dbReference type="ARBA" id="ARBA00023125"/>
    </source>
</evidence>
<dbReference type="InterPro" id="IPR036390">
    <property type="entry name" value="WH_DNA-bd_sf"/>
</dbReference>
<dbReference type="PROSITE" id="PS50949">
    <property type="entry name" value="HTH_GNTR"/>
    <property type="match status" value="1"/>
</dbReference>
<keyword evidence="4" id="KW-0614">Plasmid</keyword>
<evidence type="ECO:0000256" key="3">
    <source>
        <dbReference type="ARBA" id="ARBA00023163"/>
    </source>
</evidence>
<dbReference type="Gene3D" id="1.10.10.10">
    <property type="entry name" value="Winged helix-like DNA-binding domain superfamily/Winged helix DNA-binding domain"/>
    <property type="match status" value="1"/>
</dbReference>
<evidence type="ECO:0000313" key="5">
    <source>
        <dbReference type="Proteomes" id="UP000182306"/>
    </source>
</evidence>
<evidence type="ECO:0000256" key="1">
    <source>
        <dbReference type="ARBA" id="ARBA00023015"/>
    </source>
</evidence>
<dbReference type="Gene3D" id="1.20.120.530">
    <property type="entry name" value="GntR ligand-binding domain-like"/>
    <property type="match status" value="1"/>
</dbReference>
<organism evidence="4 5">
    <name type="scientific">Sinorhizobium americanum</name>
    <dbReference type="NCBI Taxonomy" id="194963"/>
    <lineage>
        <taxon>Bacteria</taxon>
        <taxon>Pseudomonadati</taxon>
        <taxon>Pseudomonadota</taxon>
        <taxon>Alphaproteobacteria</taxon>
        <taxon>Hyphomicrobiales</taxon>
        <taxon>Rhizobiaceae</taxon>
        <taxon>Sinorhizobium/Ensifer group</taxon>
        <taxon>Sinorhizobium</taxon>
    </lineage>
</organism>
<dbReference type="PANTHER" id="PTHR43537">
    <property type="entry name" value="TRANSCRIPTIONAL REGULATOR, GNTR FAMILY"/>
    <property type="match status" value="1"/>
</dbReference>
<name>A0A1L3LVK9_9HYPH</name>
<dbReference type="PRINTS" id="PR00035">
    <property type="entry name" value="HTHGNTR"/>
</dbReference>
<reference evidence="4 5" key="1">
    <citation type="submission" date="2015-10" db="EMBL/GenBank/DDBJ databases">
        <title>Genomic differences between typical nodule nitrogen-fixing rhizobial strains and those coming from bean seeds.</title>
        <authorList>
            <person name="Peralta H."/>
            <person name="Aguilar-Vera A."/>
            <person name="Diaz R."/>
            <person name="Mora Y."/>
            <person name="Martinez-Batallar G."/>
            <person name="Salazar E."/>
            <person name="Vargas-Lagunas C."/>
            <person name="Encarnacion S."/>
            <person name="Girard L."/>
            <person name="Mora J."/>
        </authorList>
    </citation>
    <scope>NUCLEOTIDE SEQUENCE [LARGE SCALE GENOMIC DNA]</scope>
    <source>
        <strain evidence="4 5">CFNEI 73</strain>
        <plasmid evidence="4 5">C</plasmid>
    </source>
</reference>
<dbReference type="GO" id="GO:0003700">
    <property type="term" value="F:DNA-binding transcription factor activity"/>
    <property type="evidence" value="ECO:0007669"/>
    <property type="project" value="InterPro"/>
</dbReference>
<dbReference type="CDD" id="cd07377">
    <property type="entry name" value="WHTH_GntR"/>
    <property type="match status" value="1"/>
</dbReference>
<dbReference type="GO" id="GO:0003677">
    <property type="term" value="F:DNA binding"/>
    <property type="evidence" value="ECO:0007669"/>
    <property type="project" value="UniProtKB-KW"/>
</dbReference>
<proteinExistence type="predicted"/>
<sequence length="234" mass="25706">MLWGLRQVEPQAAHGLAVDLLQRQIHSGLLLPAERLPAERQLSDRFGISRVTLREALRVLETNQYITVRRGAQGGAFVTDEDRLSQLARRRMARAPAATMRVVEFLAVNQLAAARLAAVRRGMADLKRMRQATDMMRSAVNGPQRKQAEALFLLALGNATQNPLLSRAIEDGLAELFLPFERAPADGAASLALNSFEDLLHGLEGEDAAASEAAMADLHVILWDTVRRITRNAA</sequence>
<dbReference type="InterPro" id="IPR011711">
    <property type="entry name" value="GntR_C"/>
</dbReference>
<evidence type="ECO:0000313" key="4">
    <source>
        <dbReference type="EMBL" id="APG94130.1"/>
    </source>
</evidence>
<dbReference type="InterPro" id="IPR036388">
    <property type="entry name" value="WH-like_DNA-bd_sf"/>
</dbReference>
<protein>
    <submittedName>
        <fullName evidence="4">Transcriptional regulator, GntR family</fullName>
    </submittedName>
</protein>
<geneLocation type="plasmid" evidence="4 5">
    <name>C</name>
</geneLocation>
<dbReference type="Pfam" id="PF00392">
    <property type="entry name" value="GntR"/>
    <property type="match status" value="1"/>
</dbReference>
<dbReference type="SMART" id="SM00345">
    <property type="entry name" value="HTH_GNTR"/>
    <property type="match status" value="1"/>
</dbReference>
<dbReference type="PANTHER" id="PTHR43537:SF5">
    <property type="entry name" value="UXU OPERON TRANSCRIPTIONAL REGULATOR"/>
    <property type="match status" value="1"/>
</dbReference>
<dbReference type="AlphaFoldDB" id="A0A1L3LVK9"/>
<dbReference type="KEGG" id="same:SAMCFNEI73_pC0409"/>
<dbReference type="Proteomes" id="UP000182306">
    <property type="component" value="Plasmid C"/>
</dbReference>
<keyword evidence="1" id="KW-0805">Transcription regulation</keyword>
<accession>A0A1L3LVK9</accession>
<keyword evidence="5" id="KW-1185">Reference proteome</keyword>
<dbReference type="SUPFAM" id="SSF48008">
    <property type="entry name" value="GntR ligand-binding domain-like"/>
    <property type="match status" value="1"/>
</dbReference>
<keyword evidence="2" id="KW-0238">DNA-binding</keyword>
<gene>
    <name evidence="4" type="ORF">SAMCFNEI73_pC0409</name>
</gene>